<evidence type="ECO:0000313" key="2">
    <source>
        <dbReference type="Proteomes" id="UP000499080"/>
    </source>
</evidence>
<dbReference type="AlphaFoldDB" id="A0A4Y2HGS6"/>
<dbReference type="Proteomes" id="UP000499080">
    <property type="component" value="Unassembled WGS sequence"/>
</dbReference>
<sequence>MKEHLILIARPKCILERYHLCSVVASAHSYHLCECLLSDHSGVEVFASGVKGVLTGTNIVLNDVLNDIEPAFKFYFHIRCSSGPYSKNVVLGCPKWPFPRP</sequence>
<keyword evidence="2" id="KW-1185">Reference proteome</keyword>
<name>A0A4Y2HGS6_ARAVE</name>
<dbReference type="EMBL" id="BGPR01001934">
    <property type="protein sequence ID" value="GBM64557.1"/>
    <property type="molecule type" value="Genomic_DNA"/>
</dbReference>
<proteinExistence type="predicted"/>
<reference evidence="1 2" key="1">
    <citation type="journal article" date="2019" name="Sci. Rep.">
        <title>Orb-weaving spider Araneus ventricosus genome elucidates the spidroin gene catalogue.</title>
        <authorList>
            <person name="Kono N."/>
            <person name="Nakamura H."/>
            <person name="Ohtoshi R."/>
            <person name="Moran D.A.P."/>
            <person name="Shinohara A."/>
            <person name="Yoshida Y."/>
            <person name="Fujiwara M."/>
            <person name="Mori M."/>
            <person name="Tomita M."/>
            <person name="Arakawa K."/>
        </authorList>
    </citation>
    <scope>NUCLEOTIDE SEQUENCE [LARGE SCALE GENOMIC DNA]</scope>
</reference>
<evidence type="ECO:0000313" key="1">
    <source>
        <dbReference type="EMBL" id="GBM64557.1"/>
    </source>
</evidence>
<organism evidence="1 2">
    <name type="scientific">Araneus ventricosus</name>
    <name type="common">Orbweaver spider</name>
    <name type="synonym">Epeira ventricosa</name>
    <dbReference type="NCBI Taxonomy" id="182803"/>
    <lineage>
        <taxon>Eukaryota</taxon>
        <taxon>Metazoa</taxon>
        <taxon>Ecdysozoa</taxon>
        <taxon>Arthropoda</taxon>
        <taxon>Chelicerata</taxon>
        <taxon>Arachnida</taxon>
        <taxon>Araneae</taxon>
        <taxon>Araneomorphae</taxon>
        <taxon>Entelegynae</taxon>
        <taxon>Araneoidea</taxon>
        <taxon>Araneidae</taxon>
        <taxon>Araneus</taxon>
    </lineage>
</organism>
<comment type="caution">
    <text evidence="1">The sequence shown here is derived from an EMBL/GenBank/DDBJ whole genome shotgun (WGS) entry which is preliminary data.</text>
</comment>
<accession>A0A4Y2HGS6</accession>
<gene>
    <name evidence="1" type="ORF">AVEN_232735_1</name>
</gene>
<protein>
    <submittedName>
        <fullName evidence="1">Uncharacterized protein</fullName>
    </submittedName>
</protein>